<reference evidence="2 3" key="1">
    <citation type="submission" date="2017-03" db="EMBL/GenBank/DDBJ databases">
        <authorList>
            <person name="Afonso C.L."/>
            <person name="Miller P.J."/>
            <person name="Scott M.A."/>
            <person name="Spackman E."/>
            <person name="Goraichik I."/>
            <person name="Dimitrov K.M."/>
            <person name="Suarez D.L."/>
            <person name="Swayne D.E."/>
        </authorList>
    </citation>
    <scope>NUCLEOTIDE SEQUENCE [LARGE SCALE GENOMIC DNA]</scope>
    <source>
        <strain evidence="2 3">CECT 7639</strain>
    </source>
</reference>
<dbReference type="Pfam" id="PF13795">
    <property type="entry name" value="HupE_UreJ_2"/>
    <property type="match status" value="1"/>
</dbReference>
<feature type="transmembrane region" description="Helical" evidence="1">
    <location>
        <begin position="365"/>
        <end position="382"/>
    </location>
</feature>
<dbReference type="AlphaFoldDB" id="A0A1Y5SFM3"/>
<name>A0A1Y5SFM3_9RHOB</name>
<sequence>MIKSRRGNMQKTCVGLIHKLRFWAAVSTLWLLVTGAAAHEVTPTIGDLSVQDGQLRLELRLNIEAFVAGIDLDGMADTDASDLSDRYDELRRMDSVTLERLVREFAPVWVATIWAEAAKPIAWNYEGISIPVVGNPELPRASELLLVGDLPIGARAVTLTWPDGAGALVLRQQGVEQPYTGYLQGGETSPPIALDGGASRSAWEAFAAYVPVGFDHILPRGTDHILFVLGLFFLSARLRPLLWQVTAFTLAHTVTLALGTLDVISISPAIVEPLIALSIVFVAVENVFTRALNPWRPFVVFGFGLLHGLGFASVLGEFGLPQDQFFAALLGFNVGVELGQLAVIAAAFLTLGLWFRNKYWYRGRIAIPASIVIALIGAYWFVERVV</sequence>
<dbReference type="InterPro" id="IPR032809">
    <property type="entry name" value="Put_HupE_UreJ"/>
</dbReference>
<feature type="transmembrane region" description="Helical" evidence="1">
    <location>
        <begin position="326"/>
        <end position="353"/>
    </location>
</feature>
<protein>
    <recommendedName>
        <fullName evidence="4">HupE / UreJ protein</fullName>
    </recommendedName>
</protein>
<evidence type="ECO:0000313" key="3">
    <source>
        <dbReference type="Proteomes" id="UP000193077"/>
    </source>
</evidence>
<keyword evidence="3" id="KW-1185">Reference proteome</keyword>
<accession>A0A1Y5SFM3</accession>
<dbReference type="Proteomes" id="UP000193077">
    <property type="component" value="Unassembled WGS sequence"/>
</dbReference>
<evidence type="ECO:0000256" key="1">
    <source>
        <dbReference type="SAM" id="Phobius"/>
    </source>
</evidence>
<proteinExistence type="predicted"/>
<keyword evidence="1" id="KW-1133">Transmembrane helix</keyword>
<keyword evidence="1" id="KW-0472">Membrane</keyword>
<evidence type="ECO:0000313" key="2">
    <source>
        <dbReference type="EMBL" id="SLN38485.1"/>
    </source>
</evidence>
<organism evidence="2 3">
    <name type="scientific">Falsiruegeria litorea R37</name>
    <dbReference type="NCBI Taxonomy" id="1200284"/>
    <lineage>
        <taxon>Bacteria</taxon>
        <taxon>Pseudomonadati</taxon>
        <taxon>Pseudomonadota</taxon>
        <taxon>Alphaproteobacteria</taxon>
        <taxon>Rhodobacterales</taxon>
        <taxon>Roseobacteraceae</taxon>
        <taxon>Falsiruegeria</taxon>
    </lineage>
</organism>
<dbReference type="EMBL" id="FWFO01000001">
    <property type="protein sequence ID" value="SLN38485.1"/>
    <property type="molecule type" value="Genomic_DNA"/>
</dbReference>
<feature type="transmembrane region" description="Helical" evidence="1">
    <location>
        <begin position="300"/>
        <end position="320"/>
    </location>
</feature>
<feature type="transmembrane region" description="Helical" evidence="1">
    <location>
        <begin position="270"/>
        <end position="288"/>
    </location>
</feature>
<evidence type="ECO:0008006" key="4">
    <source>
        <dbReference type="Google" id="ProtNLM"/>
    </source>
</evidence>
<keyword evidence="1" id="KW-0812">Transmembrane</keyword>
<gene>
    <name evidence="2" type="ORF">TRL7639_01932</name>
</gene>